<name>A0A2N0VMC6_9BACT</name>
<evidence type="ECO:0000313" key="8">
    <source>
        <dbReference type="EMBL" id="PKD45345.1"/>
    </source>
</evidence>
<dbReference type="FunFam" id="3.30.160.20:FF:000040">
    <property type="entry name" value="Peptide chain release factor 2"/>
    <property type="match status" value="1"/>
</dbReference>
<dbReference type="InterPro" id="IPR045853">
    <property type="entry name" value="Pep_chain_release_fac_I_sf"/>
</dbReference>
<dbReference type="Pfam" id="PF00472">
    <property type="entry name" value="RF-1"/>
    <property type="match status" value="1"/>
</dbReference>
<keyword evidence="2 5" id="KW-0488">Methylation</keyword>
<feature type="modified residue" description="N5-methylglutamine" evidence="5">
    <location>
        <position position="232"/>
    </location>
</feature>
<dbReference type="Gene3D" id="3.30.160.20">
    <property type="match status" value="1"/>
</dbReference>
<dbReference type="GO" id="GO:0005737">
    <property type="term" value="C:cytoplasm"/>
    <property type="evidence" value="ECO:0007669"/>
    <property type="project" value="UniProtKB-SubCell"/>
</dbReference>
<evidence type="ECO:0000256" key="6">
    <source>
        <dbReference type="NCBIfam" id="TIGR00020"/>
    </source>
</evidence>
<dbReference type="SUPFAM" id="SSF75620">
    <property type="entry name" value="Release factor"/>
    <property type="match status" value="1"/>
</dbReference>
<proteinExistence type="inferred from homology"/>
<comment type="similarity">
    <text evidence="1 5">Belongs to the prokaryotic/mitochondrial release factor family.</text>
</comment>
<keyword evidence="4 5" id="KW-0648">Protein biosynthesis</keyword>
<accession>A0A2N0VMC6</accession>
<dbReference type="InterPro" id="IPR004374">
    <property type="entry name" value="PrfB"/>
</dbReference>
<evidence type="ECO:0000313" key="9">
    <source>
        <dbReference type="Proteomes" id="UP000233398"/>
    </source>
</evidence>
<dbReference type="PANTHER" id="PTHR43116">
    <property type="entry name" value="PEPTIDE CHAIN RELEASE FACTOR 2"/>
    <property type="match status" value="1"/>
</dbReference>
<dbReference type="Gene3D" id="1.20.58.410">
    <property type="entry name" value="Release factor"/>
    <property type="match status" value="1"/>
</dbReference>
<evidence type="ECO:0000256" key="2">
    <source>
        <dbReference type="ARBA" id="ARBA00022481"/>
    </source>
</evidence>
<sequence length="358" mass="41099">MRSGGTFDYDKRKVRVIELQEQTQDPEFWNDPDKAQQIMQELDREKSLVEKWDELDELRESIRVFLQFLDEGEDVQDDLRAEVETFRKKLEDLELQNMLSGEDDHRNAIMTFNPGAGGTESQDWAQMLFRMYTRWAESKGYKVSVVEYQDGDVAGLKSATIEVSGPNAYGYLKSESGTHRLVRISPFDSNSRRHTSFSSVFVSPIIDDTIEVNLNDSDIELQRFHASGAGGQNVNKVETGVRLVWTGKLSDGSEERVVAECQQERSQLQNREKALVMLKSKVYELEKQIKEKEKQKLEDSKSSNEWGSQIRSYVFHPYNMVKDHRTNYETGDVQGVMDGDLDEFMKAYLLATNIGEAA</sequence>
<organism evidence="8 9">
    <name type="scientific">Rhodohalobacter barkolensis</name>
    <dbReference type="NCBI Taxonomy" id="2053187"/>
    <lineage>
        <taxon>Bacteria</taxon>
        <taxon>Pseudomonadati</taxon>
        <taxon>Balneolota</taxon>
        <taxon>Balneolia</taxon>
        <taxon>Balneolales</taxon>
        <taxon>Balneolaceae</taxon>
        <taxon>Rhodohalobacter</taxon>
    </lineage>
</organism>
<comment type="subcellular location">
    <subcellularLocation>
        <location evidence="5">Cytoplasm</location>
    </subcellularLocation>
</comment>
<evidence type="ECO:0000256" key="5">
    <source>
        <dbReference type="HAMAP-Rule" id="MF_00094"/>
    </source>
</evidence>
<dbReference type="Gene3D" id="3.30.70.1660">
    <property type="match status" value="1"/>
</dbReference>
<dbReference type="Proteomes" id="UP000233398">
    <property type="component" value="Unassembled WGS sequence"/>
</dbReference>
<dbReference type="PANTHER" id="PTHR43116:SF3">
    <property type="entry name" value="CLASS I PEPTIDE CHAIN RELEASE FACTOR"/>
    <property type="match status" value="1"/>
</dbReference>
<comment type="PTM">
    <text evidence="5">Methylated by PrmC. Methylation increases the termination efficiency of RF2.</text>
</comment>
<dbReference type="HAMAP" id="MF_00094">
    <property type="entry name" value="Rel_fac_2"/>
    <property type="match status" value="1"/>
</dbReference>
<comment type="caution">
    <text evidence="8">The sequence shown here is derived from an EMBL/GenBank/DDBJ whole genome shotgun (WGS) entry which is preliminary data.</text>
</comment>
<dbReference type="InterPro" id="IPR000352">
    <property type="entry name" value="Pep_chain_release_fac_I"/>
</dbReference>
<reference evidence="8 9" key="1">
    <citation type="submission" date="2017-11" db="EMBL/GenBank/DDBJ databases">
        <title>Rhodohalobacter 15182 sp. nov., isolated from a salt lake.</title>
        <authorList>
            <person name="Han S."/>
        </authorList>
    </citation>
    <scope>NUCLEOTIDE SEQUENCE [LARGE SCALE GENOMIC DNA]</scope>
    <source>
        <strain evidence="8 9">15182</strain>
    </source>
</reference>
<evidence type="ECO:0000256" key="1">
    <source>
        <dbReference type="ARBA" id="ARBA00010835"/>
    </source>
</evidence>
<dbReference type="SMART" id="SM00937">
    <property type="entry name" value="PCRF"/>
    <property type="match status" value="1"/>
</dbReference>
<evidence type="ECO:0000259" key="7">
    <source>
        <dbReference type="PROSITE" id="PS00745"/>
    </source>
</evidence>
<evidence type="ECO:0000256" key="3">
    <source>
        <dbReference type="ARBA" id="ARBA00022490"/>
    </source>
</evidence>
<feature type="domain" description="Prokaryotic-type class I peptide chain release factors" evidence="7">
    <location>
        <begin position="225"/>
        <end position="241"/>
    </location>
</feature>
<keyword evidence="9" id="KW-1185">Reference proteome</keyword>
<gene>
    <name evidence="5" type="primary">prfB</name>
    <name evidence="8" type="ORF">CWD77_02695</name>
</gene>
<comment type="function">
    <text evidence="5">Peptide chain release factor 2 directs the termination of translation in response to the peptide chain termination codons UGA and UAA.</text>
</comment>
<dbReference type="GO" id="GO:0016149">
    <property type="term" value="F:translation release factor activity, codon specific"/>
    <property type="evidence" value="ECO:0007669"/>
    <property type="project" value="UniProtKB-UniRule"/>
</dbReference>
<dbReference type="InterPro" id="IPR005139">
    <property type="entry name" value="PCRF"/>
</dbReference>
<dbReference type="EMBL" id="PISP01000001">
    <property type="protein sequence ID" value="PKD45345.1"/>
    <property type="molecule type" value="Genomic_DNA"/>
</dbReference>
<dbReference type="AlphaFoldDB" id="A0A2N0VMC6"/>
<evidence type="ECO:0000256" key="4">
    <source>
        <dbReference type="ARBA" id="ARBA00022917"/>
    </source>
</evidence>
<protein>
    <recommendedName>
        <fullName evidence="5 6">Peptide chain release factor 2</fullName>
        <shortName evidence="5">RF-2</shortName>
    </recommendedName>
</protein>
<dbReference type="Pfam" id="PF03462">
    <property type="entry name" value="PCRF"/>
    <property type="match status" value="1"/>
</dbReference>
<keyword evidence="3 5" id="KW-0963">Cytoplasm</keyword>
<dbReference type="PROSITE" id="PS00745">
    <property type="entry name" value="RF_PROK_I"/>
    <property type="match status" value="1"/>
</dbReference>
<dbReference type="NCBIfam" id="TIGR00020">
    <property type="entry name" value="prfB"/>
    <property type="match status" value="1"/>
</dbReference>